<reference evidence="1" key="1">
    <citation type="submission" date="2014-09" db="EMBL/GenBank/DDBJ databases">
        <authorList>
            <person name="Magalhaes I.L.F."/>
            <person name="Oliveira U."/>
            <person name="Santos F.R."/>
            <person name="Vidigal T.H.D.A."/>
            <person name="Brescovit A.D."/>
            <person name="Santos A.J."/>
        </authorList>
    </citation>
    <scope>NUCLEOTIDE SEQUENCE</scope>
    <source>
        <tissue evidence="1">Shoot tissue taken approximately 20 cm above the soil surface</tissue>
    </source>
</reference>
<protein>
    <submittedName>
        <fullName evidence="1">Uncharacterized protein</fullName>
    </submittedName>
</protein>
<organism evidence="1">
    <name type="scientific">Arundo donax</name>
    <name type="common">Giant reed</name>
    <name type="synonym">Donax arundinaceus</name>
    <dbReference type="NCBI Taxonomy" id="35708"/>
    <lineage>
        <taxon>Eukaryota</taxon>
        <taxon>Viridiplantae</taxon>
        <taxon>Streptophyta</taxon>
        <taxon>Embryophyta</taxon>
        <taxon>Tracheophyta</taxon>
        <taxon>Spermatophyta</taxon>
        <taxon>Magnoliopsida</taxon>
        <taxon>Liliopsida</taxon>
        <taxon>Poales</taxon>
        <taxon>Poaceae</taxon>
        <taxon>PACMAD clade</taxon>
        <taxon>Arundinoideae</taxon>
        <taxon>Arundineae</taxon>
        <taxon>Arundo</taxon>
    </lineage>
</organism>
<dbReference type="EMBL" id="GBRH01195952">
    <property type="protein sequence ID" value="JAE01944.1"/>
    <property type="molecule type" value="Transcribed_RNA"/>
</dbReference>
<dbReference type="AlphaFoldDB" id="A0A0A9ESF1"/>
<name>A0A0A9ESF1_ARUDO</name>
<proteinExistence type="predicted"/>
<reference evidence="1" key="2">
    <citation type="journal article" date="2015" name="Data Brief">
        <title>Shoot transcriptome of the giant reed, Arundo donax.</title>
        <authorList>
            <person name="Barrero R.A."/>
            <person name="Guerrero F.D."/>
            <person name="Moolhuijzen P."/>
            <person name="Goolsby J.A."/>
            <person name="Tidwell J."/>
            <person name="Bellgard S.E."/>
            <person name="Bellgard M.I."/>
        </authorList>
    </citation>
    <scope>NUCLEOTIDE SEQUENCE</scope>
    <source>
        <tissue evidence="1">Shoot tissue taken approximately 20 cm above the soil surface</tissue>
    </source>
</reference>
<sequence length="44" mass="5178">MYPQLQLHGFLELEKLNSKKSIDFLELELCQTPSYFACIKIDET</sequence>
<evidence type="ECO:0000313" key="1">
    <source>
        <dbReference type="EMBL" id="JAE01944.1"/>
    </source>
</evidence>
<accession>A0A0A9ESF1</accession>